<evidence type="ECO:0000313" key="2">
    <source>
        <dbReference type="EMBL" id="MCC8621911.1"/>
    </source>
</evidence>
<dbReference type="EMBL" id="JAJIUN010000032">
    <property type="protein sequence ID" value="MCC8621911.1"/>
    <property type="molecule type" value="Genomic_DNA"/>
</dbReference>
<proteinExistence type="predicted"/>
<dbReference type="Proteomes" id="UP001430544">
    <property type="component" value="Unassembled WGS sequence"/>
</dbReference>
<dbReference type="Pfam" id="PF08867">
    <property type="entry name" value="FRG"/>
    <property type="match status" value="1"/>
</dbReference>
<dbReference type="InterPro" id="IPR014966">
    <property type="entry name" value="FRG-dom"/>
</dbReference>
<reference evidence="2" key="1">
    <citation type="submission" date="2021-11" db="EMBL/GenBank/DDBJ databases">
        <title>Genome resources and taxonomic validation of 89 Xanthomonas strains.</title>
        <authorList>
            <person name="Tambong J.T."/>
        </authorList>
    </citation>
    <scope>NUCLEOTIDE SEQUENCE</scope>
    <source>
        <strain evidence="2">Bv 5-4A</strain>
    </source>
</reference>
<sequence>MFRGQSRAEWKLETTLERFGKKDLSLDEYARYLAKVKPGIEAYTDRLFEFNLRNQKVPGTTFPLSQISLLAGQYEFMVYLRHHGFPTPLLDWSRSLYVALFFACSGQDHQGDSALYMYVENLGFGKGGVVGSPEIATLGQYVTAHKRHFIQQSEYTACIGKFDDDWCYLQHESAMGGVTDRQDRLEKFVIPAQLRRTFLRQLDAMNINPFSLFGTEESLMQMLAFREISN</sequence>
<comment type="caution">
    <text evidence="2">The sequence shown here is derived from an EMBL/GenBank/DDBJ whole genome shotgun (WGS) entry which is preliminary data.</text>
</comment>
<keyword evidence="3" id="KW-1185">Reference proteome</keyword>
<feature type="domain" description="FRG" evidence="1">
    <location>
        <begin position="2"/>
        <end position="116"/>
    </location>
</feature>
<name>A0ABS8L861_9XANT</name>
<evidence type="ECO:0000259" key="1">
    <source>
        <dbReference type="SMART" id="SM00901"/>
    </source>
</evidence>
<dbReference type="RefSeq" id="WP_074052593.1">
    <property type="nucleotide sequence ID" value="NZ_JAJIUO010000048.1"/>
</dbReference>
<accession>A0ABS8L861</accession>
<gene>
    <name evidence="2" type="ORF">LN473_07930</name>
</gene>
<organism evidence="2 3">
    <name type="scientific">Xanthomonas vesicatoria</name>
    <dbReference type="NCBI Taxonomy" id="56460"/>
    <lineage>
        <taxon>Bacteria</taxon>
        <taxon>Pseudomonadati</taxon>
        <taxon>Pseudomonadota</taxon>
        <taxon>Gammaproteobacteria</taxon>
        <taxon>Lysobacterales</taxon>
        <taxon>Lysobacteraceae</taxon>
        <taxon>Xanthomonas</taxon>
    </lineage>
</organism>
<dbReference type="SMART" id="SM00901">
    <property type="entry name" value="FRG"/>
    <property type="match status" value="1"/>
</dbReference>
<evidence type="ECO:0000313" key="3">
    <source>
        <dbReference type="Proteomes" id="UP001430544"/>
    </source>
</evidence>
<protein>
    <submittedName>
        <fullName evidence="2">FRG domain-containing protein</fullName>
    </submittedName>
</protein>